<reference evidence="3" key="1">
    <citation type="journal article" date="2017" name="Nat. Microbiol.">
        <title>Global analysis of biosynthetic gene clusters reveals vast potential of secondary metabolite production in Penicillium species.</title>
        <authorList>
            <person name="Nielsen J.C."/>
            <person name="Grijseels S."/>
            <person name="Prigent S."/>
            <person name="Ji B."/>
            <person name="Dainat J."/>
            <person name="Nielsen K.F."/>
            <person name="Frisvad J.C."/>
            <person name="Workman M."/>
            <person name="Nielsen J."/>
        </authorList>
    </citation>
    <scope>NUCLEOTIDE SEQUENCE [LARGE SCALE GENOMIC DNA]</scope>
    <source>
        <strain evidence="3">IBT 14082</strain>
    </source>
</reference>
<gene>
    <name evidence="2" type="ORF">PENFLA_c005G07474</name>
</gene>
<evidence type="ECO:0000313" key="3">
    <source>
        <dbReference type="Proteomes" id="UP000191342"/>
    </source>
</evidence>
<dbReference type="EMBL" id="MLQL01000005">
    <property type="protein sequence ID" value="OQE28168.1"/>
    <property type="molecule type" value="Genomic_DNA"/>
</dbReference>
<dbReference type="PANTHER" id="PTHR47843">
    <property type="entry name" value="BTB DOMAIN-CONTAINING PROTEIN-RELATED"/>
    <property type="match status" value="1"/>
</dbReference>
<dbReference type="PANTHER" id="PTHR47843:SF5">
    <property type="entry name" value="BTB_POZ DOMAIN PROTEIN"/>
    <property type="match status" value="1"/>
</dbReference>
<evidence type="ECO:0000259" key="1">
    <source>
        <dbReference type="PROSITE" id="PS50097"/>
    </source>
</evidence>
<dbReference type="SMART" id="SM00225">
    <property type="entry name" value="BTB"/>
    <property type="match status" value="1"/>
</dbReference>
<dbReference type="OrthoDB" id="6359816at2759"/>
<proteinExistence type="predicted"/>
<protein>
    <recommendedName>
        <fullName evidence="1">BTB domain-containing protein</fullName>
    </recommendedName>
</protein>
<dbReference type="Proteomes" id="UP000191342">
    <property type="component" value="Unassembled WGS sequence"/>
</dbReference>
<keyword evidence="3" id="KW-1185">Reference proteome</keyword>
<comment type="caution">
    <text evidence="2">The sequence shown here is derived from an EMBL/GenBank/DDBJ whole genome shotgun (WGS) entry which is preliminary data.</text>
</comment>
<evidence type="ECO:0000313" key="2">
    <source>
        <dbReference type="EMBL" id="OQE28168.1"/>
    </source>
</evidence>
<dbReference type="PROSITE" id="PS50097">
    <property type="entry name" value="BTB"/>
    <property type="match status" value="1"/>
</dbReference>
<dbReference type="SUPFAM" id="SSF54695">
    <property type="entry name" value="POZ domain"/>
    <property type="match status" value="1"/>
</dbReference>
<dbReference type="Pfam" id="PF00651">
    <property type="entry name" value="BTB"/>
    <property type="match status" value="1"/>
</dbReference>
<dbReference type="Gene3D" id="3.30.710.10">
    <property type="entry name" value="Potassium Channel Kv1.1, Chain A"/>
    <property type="match status" value="1"/>
</dbReference>
<dbReference type="CDD" id="cd18186">
    <property type="entry name" value="BTB_POZ_ZBTB_KLHL-like"/>
    <property type="match status" value="1"/>
</dbReference>
<organism evidence="2 3">
    <name type="scientific">Penicillium flavigenum</name>
    <dbReference type="NCBI Taxonomy" id="254877"/>
    <lineage>
        <taxon>Eukaryota</taxon>
        <taxon>Fungi</taxon>
        <taxon>Dikarya</taxon>
        <taxon>Ascomycota</taxon>
        <taxon>Pezizomycotina</taxon>
        <taxon>Eurotiomycetes</taxon>
        <taxon>Eurotiomycetidae</taxon>
        <taxon>Eurotiales</taxon>
        <taxon>Aspergillaceae</taxon>
        <taxon>Penicillium</taxon>
    </lineage>
</organism>
<dbReference type="InterPro" id="IPR000210">
    <property type="entry name" value="BTB/POZ_dom"/>
</dbReference>
<sequence>MNDRFSDVTIVCRGVTFKAHRAIICTQSHFFDAALKHGSLESISGTIYLPDDDPETIKRVLCFLYRRTYNANDQDVDPKHKTSGDSDIVTIELDGQKATAYNNLFVYLAADKFGILPLKQIALRKLSTWISDHYMTSLQEWKTRLSMNTPIVDNVGYPLT</sequence>
<feature type="domain" description="BTB" evidence="1">
    <location>
        <begin position="6"/>
        <end position="73"/>
    </location>
</feature>
<accession>A0A1V6TP74</accession>
<dbReference type="STRING" id="254877.A0A1V6TP74"/>
<dbReference type="AlphaFoldDB" id="A0A1V6TP74"/>
<dbReference type="InterPro" id="IPR011333">
    <property type="entry name" value="SKP1/BTB/POZ_sf"/>
</dbReference>
<name>A0A1V6TP74_9EURO</name>